<evidence type="ECO:0000256" key="1">
    <source>
        <dbReference type="ARBA" id="ARBA00004370"/>
    </source>
</evidence>
<dbReference type="GO" id="GO:0016020">
    <property type="term" value="C:membrane"/>
    <property type="evidence" value="ECO:0007669"/>
    <property type="project" value="UniProtKB-SubCell"/>
</dbReference>
<evidence type="ECO:0000256" key="3">
    <source>
        <dbReference type="ARBA" id="ARBA00022989"/>
    </source>
</evidence>
<dbReference type="InterPro" id="IPR050307">
    <property type="entry name" value="Sterol_Desaturase_Related"/>
</dbReference>
<dbReference type="GO" id="GO:0016491">
    <property type="term" value="F:oxidoreductase activity"/>
    <property type="evidence" value="ECO:0007669"/>
    <property type="project" value="InterPro"/>
</dbReference>
<gene>
    <name evidence="7" type="ORF">METZ01_LOCUS259960</name>
</gene>
<dbReference type="PANTHER" id="PTHR11863">
    <property type="entry name" value="STEROL DESATURASE"/>
    <property type="match status" value="1"/>
</dbReference>
<name>A0A382J5E0_9ZZZZ</name>
<evidence type="ECO:0000256" key="4">
    <source>
        <dbReference type="ARBA" id="ARBA00023136"/>
    </source>
</evidence>
<protein>
    <recommendedName>
        <fullName evidence="6">Fatty acid hydroxylase domain-containing protein</fullName>
    </recommendedName>
</protein>
<feature type="transmembrane region" description="Helical" evidence="5">
    <location>
        <begin position="50"/>
        <end position="73"/>
    </location>
</feature>
<organism evidence="7">
    <name type="scientific">marine metagenome</name>
    <dbReference type="NCBI Taxonomy" id="408172"/>
    <lineage>
        <taxon>unclassified sequences</taxon>
        <taxon>metagenomes</taxon>
        <taxon>ecological metagenomes</taxon>
    </lineage>
</organism>
<proteinExistence type="predicted"/>
<dbReference type="InterPro" id="IPR006694">
    <property type="entry name" value="Fatty_acid_hydroxylase"/>
</dbReference>
<evidence type="ECO:0000256" key="5">
    <source>
        <dbReference type="SAM" id="Phobius"/>
    </source>
</evidence>
<dbReference type="GO" id="GO:0008610">
    <property type="term" value="P:lipid biosynthetic process"/>
    <property type="evidence" value="ECO:0007669"/>
    <property type="project" value="InterPro"/>
</dbReference>
<evidence type="ECO:0000313" key="7">
    <source>
        <dbReference type="EMBL" id="SVC07106.1"/>
    </source>
</evidence>
<feature type="transmembrane region" description="Helical" evidence="5">
    <location>
        <begin position="6"/>
        <end position="29"/>
    </location>
</feature>
<keyword evidence="3 5" id="KW-1133">Transmembrane helix</keyword>
<evidence type="ECO:0000256" key="2">
    <source>
        <dbReference type="ARBA" id="ARBA00022692"/>
    </source>
</evidence>
<dbReference type="AlphaFoldDB" id="A0A382J5E0"/>
<accession>A0A382J5E0</accession>
<keyword evidence="2 5" id="KW-0812">Transmembrane</keyword>
<dbReference type="EMBL" id="UINC01071868">
    <property type="protein sequence ID" value="SVC07106.1"/>
    <property type="molecule type" value="Genomic_DNA"/>
</dbReference>
<reference evidence="7" key="1">
    <citation type="submission" date="2018-05" db="EMBL/GenBank/DDBJ databases">
        <authorList>
            <person name="Lanie J.A."/>
            <person name="Ng W.-L."/>
            <person name="Kazmierczak K.M."/>
            <person name="Andrzejewski T.M."/>
            <person name="Davidsen T.M."/>
            <person name="Wayne K.J."/>
            <person name="Tettelin H."/>
            <person name="Glass J.I."/>
            <person name="Rusch D."/>
            <person name="Podicherti R."/>
            <person name="Tsui H.-C.T."/>
            <person name="Winkler M.E."/>
        </authorList>
    </citation>
    <scope>NUCLEOTIDE SEQUENCE</scope>
</reference>
<evidence type="ECO:0000259" key="6">
    <source>
        <dbReference type="Pfam" id="PF04116"/>
    </source>
</evidence>
<feature type="transmembrane region" description="Helical" evidence="5">
    <location>
        <begin position="93"/>
        <end position="111"/>
    </location>
</feature>
<feature type="domain" description="Fatty acid hydroxylase" evidence="6">
    <location>
        <begin position="99"/>
        <end position="232"/>
    </location>
</feature>
<keyword evidence="4 5" id="KW-0472">Membrane</keyword>
<comment type="subcellular location">
    <subcellularLocation>
        <location evidence="1">Membrane</location>
    </subcellularLocation>
</comment>
<dbReference type="Pfam" id="PF04116">
    <property type="entry name" value="FA_hydroxylase"/>
    <property type="match status" value="1"/>
</dbReference>
<dbReference type="GO" id="GO:0005506">
    <property type="term" value="F:iron ion binding"/>
    <property type="evidence" value="ECO:0007669"/>
    <property type="project" value="InterPro"/>
</dbReference>
<sequence length="248" mass="29760">MNFPIYFPAIMIPARYFIIAGLFFSIFYISKKNYYSHLKIQQAFPSKKTIYSELLFSLLTLIIFTIIAYIMFYLNNHNYTKMYRNISDYGVPYLLFSTLFLIIFHDFYFYITHRIMHYKKIFFVHKRHHLSVNPTPWAAFSFSPIEAVVQIIWIPLIALIVPLHFYALMVWSFFMMIMNVIGHLGYEIYPKNFLDSFIGKILLSSTHHNLHHSRSKSNFGLYFTFCDRIMGTEDENYRLTYEKIKKIN</sequence>